<dbReference type="InterPro" id="IPR011006">
    <property type="entry name" value="CheY-like_superfamily"/>
</dbReference>
<name>L7F7L2_STRT8</name>
<dbReference type="GO" id="GO:0000976">
    <property type="term" value="F:transcription cis-regulatory region binding"/>
    <property type="evidence" value="ECO:0007669"/>
    <property type="project" value="TreeGrafter"/>
</dbReference>
<dbReference type="InterPro" id="IPR001867">
    <property type="entry name" value="OmpR/PhoB-type_DNA-bd"/>
</dbReference>
<proteinExistence type="predicted"/>
<accession>L7F7L2</accession>
<sequence>MAGTTDTPVTVTPGTPITVTPDTPVAVAPVAGPAEGAVRVLIVDDEPELTELLSVAVAGAGWQPFVAADGHGALRIARGCAPHAVVLDGMLPDVDGLQVLRALRQEHAGLPVLMLTARDSLEHRIDGLSAGADDYVTKPFSLEEVMLRLRGLLRRCGAEEAAEDESVRVLGDLVLGEKTREVQRGGVRVPLTAKEFDLLRFLMEHPRQVLSKAQLLDHVWNSSFDGEGNLVEVYIYGLRAKLDKGRAPMIHTVRGAGYTIRAPEQGS</sequence>
<keyword evidence="3" id="KW-0805">Transcription regulation</keyword>
<dbReference type="PATRIC" id="fig|698760.3.peg.4593"/>
<evidence type="ECO:0000256" key="1">
    <source>
        <dbReference type="ARBA" id="ARBA00022553"/>
    </source>
</evidence>
<dbReference type="SMART" id="SM00448">
    <property type="entry name" value="REC"/>
    <property type="match status" value="1"/>
</dbReference>
<evidence type="ECO:0000313" key="10">
    <source>
        <dbReference type="EMBL" id="ELP66660.1"/>
    </source>
</evidence>
<feature type="DNA-binding region" description="OmpR/PhoB-type" evidence="7">
    <location>
        <begin position="165"/>
        <end position="262"/>
    </location>
</feature>
<evidence type="ECO:0000256" key="4">
    <source>
        <dbReference type="ARBA" id="ARBA00023125"/>
    </source>
</evidence>
<dbReference type="GO" id="GO:0005829">
    <property type="term" value="C:cytosol"/>
    <property type="evidence" value="ECO:0007669"/>
    <property type="project" value="TreeGrafter"/>
</dbReference>
<dbReference type="InterPro" id="IPR039420">
    <property type="entry name" value="WalR-like"/>
</dbReference>
<keyword evidence="11" id="KW-1185">Reference proteome</keyword>
<dbReference type="STRING" id="85558.T45_01134"/>
<dbReference type="RefSeq" id="WP_006378262.1">
    <property type="nucleotide sequence ID" value="NZ_AEJB01000337.1"/>
</dbReference>
<dbReference type="InterPro" id="IPR001789">
    <property type="entry name" value="Sig_transdc_resp-reg_receiver"/>
</dbReference>
<evidence type="ECO:0000259" key="8">
    <source>
        <dbReference type="PROSITE" id="PS50110"/>
    </source>
</evidence>
<dbReference type="PANTHER" id="PTHR48111:SF28">
    <property type="entry name" value="TRANSCRIPTIONAL REGULATORY PROTEIN TCRX-RELATED"/>
    <property type="match status" value="1"/>
</dbReference>
<keyword evidence="4 7" id="KW-0238">DNA-binding</keyword>
<dbReference type="InterPro" id="IPR036388">
    <property type="entry name" value="WH-like_DNA-bd_sf"/>
</dbReference>
<dbReference type="PROSITE" id="PS51755">
    <property type="entry name" value="OMPR_PHOB"/>
    <property type="match status" value="1"/>
</dbReference>
<dbReference type="FunFam" id="1.10.10.10:FF:000005">
    <property type="entry name" value="Two-component system response regulator"/>
    <property type="match status" value="1"/>
</dbReference>
<evidence type="ECO:0000256" key="5">
    <source>
        <dbReference type="ARBA" id="ARBA00023163"/>
    </source>
</evidence>
<dbReference type="CDD" id="cd00383">
    <property type="entry name" value="trans_reg_C"/>
    <property type="match status" value="1"/>
</dbReference>
<dbReference type="Pfam" id="PF00486">
    <property type="entry name" value="Trans_reg_C"/>
    <property type="match status" value="1"/>
</dbReference>
<comment type="caution">
    <text evidence="10">The sequence shown here is derived from an EMBL/GenBank/DDBJ whole genome shotgun (WGS) entry which is preliminary data.</text>
</comment>
<dbReference type="Gene3D" id="1.10.10.10">
    <property type="entry name" value="Winged helix-like DNA-binding domain superfamily/Winged helix DNA-binding domain"/>
    <property type="match status" value="1"/>
</dbReference>
<dbReference type="GO" id="GO:0032993">
    <property type="term" value="C:protein-DNA complex"/>
    <property type="evidence" value="ECO:0007669"/>
    <property type="project" value="TreeGrafter"/>
</dbReference>
<reference evidence="10 11" key="1">
    <citation type="journal article" date="2011" name="Plasmid">
        <title>Streptomyces turgidiscabies Car8 contains a modular pathogenicity island that shares virulence genes with other actinobacterial plant pathogens.</title>
        <authorList>
            <person name="Huguet-Tapia J.C."/>
            <person name="Badger J.H."/>
            <person name="Loria R."/>
            <person name="Pettis G.S."/>
        </authorList>
    </citation>
    <scope>NUCLEOTIDE SEQUENCE [LARGE SCALE GENOMIC DNA]</scope>
    <source>
        <strain evidence="10 11">Car8</strain>
    </source>
</reference>
<dbReference type="Proteomes" id="UP000010931">
    <property type="component" value="Unassembled WGS sequence"/>
</dbReference>
<evidence type="ECO:0000313" key="11">
    <source>
        <dbReference type="Proteomes" id="UP000010931"/>
    </source>
</evidence>
<keyword evidence="1 6" id="KW-0597">Phosphoprotein</keyword>
<keyword evidence="5" id="KW-0804">Transcription</keyword>
<feature type="domain" description="Response regulatory" evidence="8">
    <location>
        <begin position="39"/>
        <end position="153"/>
    </location>
</feature>
<evidence type="ECO:0000256" key="6">
    <source>
        <dbReference type="PROSITE-ProRule" id="PRU00169"/>
    </source>
</evidence>
<dbReference type="Gene3D" id="6.10.250.690">
    <property type="match status" value="1"/>
</dbReference>
<gene>
    <name evidence="10" type="ORF">STRTUCAR8_05384</name>
</gene>
<dbReference type="GO" id="GO:0000156">
    <property type="term" value="F:phosphorelay response regulator activity"/>
    <property type="evidence" value="ECO:0007669"/>
    <property type="project" value="TreeGrafter"/>
</dbReference>
<dbReference type="SMART" id="SM00862">
    <property type="entry name" value="Trans_reg_C"/>
    <property type="match status" value="1"/>
</dbReference>
<dbReference type="EMBL" id="AEJB01000337">
    <property type="protein sequence ID" value="ELP66660.1"/>
    <property type="molecule type" value="Genomic_DNA"/>
</dbReference>
<dbReference type="SUPFAM" id="SSF52172">
    <property type="entry name" value="CheY-like"/>
    <property type="match status" value="1"/>
</dbReference>
<keyword evidence="2" id="KW-0902">Two-component regulatory system</keyword>
<evidence type="ECO:0000259" key="9">
    <source>
        <dbReference type="PROSITE" id="PS51755"/>
    </source>
</evidence>
<evidence type="ECO:0000256" key="7">
    <source>
        <dbReference type="PROSITE-ProRule" id="PRU01091"/>
    </source>
</evidence>
<evidence type="ECO:0000256" key="2">
    <source>
        <dbReference type="ARBA" id="ARBA00023012"/>
    </source>
</evidence>
<dbReference type="GO" id="GO:0006355">
    <property type="term" value="P:regulation of DNA-templated transcription"/>
    <property type="evidence" value="ECO:0007669"/>
    <property type="project" value="InterPro"/>
</dbReference>
<protein>
    <submittedName>
        <fullName evidence="10">Response regulator receiver domain protein</fullName>
    </submittedName>
</protein>
<dbReference type="AlphaFoldDB" id="L7F7L2"/>
<evidence type="ECO:0000256" key="3">
    <source>
        <dbReference type="ARBA" id="ARBA00023015"/>
    </source>
</evidence>
<feature type="modified residue" description="4-aspartylphosphate" evidence="6">
    <location>
        <position position="88"/>
    </location>
</feature>
<organism evidence="10 11">
    <name type="scientific">Streptomyces turgidiscabies (strain Car8)</name>
    <dbReference type="NCBI Taxonomy" id="698760"/>
    <lineage>
        <taxon>Bacteria</taxon>
        <taxon>Bacillati</taxon>
        <taxon>Actinomycetota</taxon>
        <taxon>Actinomycetes</taxon>
        <taxon>Kitasatosporales</taxon>
        <taxon>Streptomycetaceae</taxon>
        <taxon>Streptomyces</taxon>
    </lineage>
</organism>
<dbReference type="Pfam" id="PF00072">
    <property type="entry name" value="Response_reg"/>
    <property type="match status" value="1"/>
</dbReference>
<feature type="domain" description="OmpR/PhoB-type" evidence="9">
    <location>
        <begin position="165"/>
        <end position="262"/>
    </location>
</feature>
<dbReference type="PANTHER" id="PTHR48111">
    <property type="entry name" value="REGULATOR OF RPOS"/>
    <property type="match status" value="1"/>
</dbReference>
<dbReference type="Gene3D" id="3.40.50.2300">
    <property type="match status" value="1"/>
</dbReference>
<dbReference type="PROSITE" id="PS50110">
    <property type="entry name" value="RESPONSE_REGULATORY"/>
    <property type="match status" value="1"/>
</dbReference>
<dbReference type="GeneID" id="97399545"/>